<dbReference type="GO" id="GO:0000793">
    <property type="term" value="C:condensed chromosome"/>
    <property type="evidence" value="ECO:0007669"/>
    <property type="project" value="TreeGrafter"/>
</dbReference>
<dbReference type="GO" id="GO:0007076">
    <property type="term" value="P:mitotic chromosome condensation"/>
    <property type="evidence" value="ECO:0007669"/>
    <property type="project" value="InterPro"/>
</dbReference>
<dbReference type="Gene3D" id="1.25.10.10">
    <property type="entry name" value="Leucine-rich Repeat Variant"/>
    <property type="match status" value="1"/>
</dbReference>
<organism evidence="1 2">
    <name type="scientific">Blomia tropicalis</name>
    <name type="common">Mite</name>
    <dbReference type="NCBI Taxonomy" id="40697"/>
    <lineage>
        <taxon>Eukaryota</taxon>
        <taxon>Metazoa</taxon>
        <taxon>Ecdysozoa</taxon>
        <taxon>Arthropoda</taxon>
        <taxon>Chelicerata</taxon>
        <taxon>Arachnida</taxon>
        <taxon>Acari</taxon>
        <taxon>Acariformes</taxon>
        <taxon>Sarcoptiformes</taxon>
        <taxon>Astigmata</taxon>
        <taxon>Glycyphagoidea</taxon>
        <taxon>Echimyopodidae</taxon>
        <taxon>Blomia</taxon>
    </lineage>
</organism>
<evidence type="ECO:0000313" key="1">
    <source>
        <dbReference type="EMBL" id="KAJ6216269.1"/>
    </source>
</evidence>
<reference evidence="1" key="1">
    <citation type="submission" date="2022-12" db="EMBL/GenBank/DDBJ databases">
        <title>Genome assemblies of Blomia tropicalis.</title>
        <authorList>
            <person name="Cui Y."/>
        </authorList>
    </citation>
    <scope>NUCLEOTIDE SEQUENCE</scope>
    <source>
        <tissue evidence="1">Adult mites</tissue>
    </source>
</reference>
<dbReference type="SUPFAM" id="SSF48371">
    <property type="entry name" value="ARM repeat"/>
    <property type="match status" value="1"/>
</dbReference>
<gene>
    <name evidence="1" type="ORF">RDWZM_007426</name>
</gene>
<sequence>MYNSSKFEEFMDVFVKVIKSVLKQDCESPNTKRTIHFIVLVFKKITFHENEIEQKRLQQVVQNDLNGTIDDSNEAETMEEDVEDDNTIVDYRYVSPISWVDFFIKNSLVIFLKAKDINVRHNTVVLLKETLEGLDEIDENTSSALNNSLSDAAFNKDNKVRAWAVLALEKIQSLGNKAQNAMNFLMIADPDPLVRLCALKVIEVNENTLENILRSTRSQDVLLRKAAYEKIVNYCKLKNFPTEDRYNLLMDGTM</sequence>
<proteinExistence type="predicted"/>
<dbReference type="PANTHER" id="PTHR14418">
    <property type="entry name" value="CONDENSIN COMPLEX SUBUNIT 3-RELATED"/>
    <property type="match status" value="1"/>
</dbReference>
<name>A0A9Q0LZG1_BLOTA</name>
<dbReference type="PANTHER" id="PTHR14418:SF5">
    <property type="entry name" value="CONDENSIN COMPLEX SUBUNIT 3"/>
    <property type="match status" value="1"/>
</dbReference>
<keyword evidence="2" id="KW-1185">Reference proteome</keyword>
<dbReference type="AlphaFoldDB" id="A0A9Q0LZG1"/>
<dbReference type="InterPro" id="IPR027165">
    <property type="entry name" value="CND3"/>
</dbReference>
<dbReference type="InterPro" id="IPR011989">
    <property type="entry name" value="ARM-like"/>
</dbReference>
<comment type="caution">
    <text evidence="1">The sequence shown here is derived from an EMBL/GenBank/DDBJ whole genome shotgun (WGS) entry which is preliminary data.</text>
</comment>
<accession>A0A9Q0LZG1</accession>
<protein>
    <submittedName>
        <fullName evidence="1">Uncharacterized protein</fullName>
    </submittedName>
</protein>
<dbReference type="GO" id="GO:0000796">
    <property type="term" value="C:condensin complex"/>
    <property type="evidence" value="ECO:0007669"/>
    <property type="project" value="InterPro"/>
</dbReference>
<dbReference type="InterPro" id="IPR016024">
    <property type="entry name" value="ARM-type_fold"/>
</dbReference>
<dbReference type="Proteomes" id="UP001142055">
    <property type="component" value="Chromosome 3"/>
</dbReference>
<dbReference type="EMBL" id="JAPWDV010000003">
    <property type="protein sequence ID" value="KAJ6216269.1"/>
    <property type="molecule type" value="Genomic_DNA"/>
</dbReference>
<evidence type="ECO:0000313" key="2">
    <source>
        <dbReference type="Proteomes" id="UP001142055"/>
    </source>
</evidence>